<keyword evidence="2" id="KW-0812">Transmembrane</keyword>
<dbReference type="STRING" id="252474.B1A74_04040"/>
<dbReference type="EMBL" id="MUZR01000010">
    <property type="protein sequence ID" value="OOC10788.1"/>
    <property type="molecule type" value="Genomic_DNA"/>
</dbReference>
<proteinExistence type="predicted"/>
<organism evidence="3 4">
    <name type="scientific">Thioalkalivibrio halophilus</name>
    <dbReference type="NCBI Taxonomy" id="252474"/>
    <lineage>
        <taxon>Bacteria</taxon>
        <taxon>Pseudomonadati</taxon>
        <taxon>Pseudomonadota</taxon>
        <taxon>Gammaproteobacteria</taxon>
        <taxon>Chromatiales</taxon>
        <taxon>Ectothiorhodospiraceae</taxon>
        <taxon>Thioalkalivibrio</taxon>
    </lineage>
</organism>
<dbReference type="Proteomes" id="UP000189177">
    <property type="component" value="Unassembled WGS sequence"/>
</dbReference>
<accession>A0A1V3A091</accession>
<keyword evidence="4" id="KW-1185">Reference proteome</keyword>
<reference evidence="3 4" key="1">
    <citation type="submission" date="2017-02" db="EMBL/GenBank/DDBJ databases">
        <title>Genomic diversity within the haloalkaliphilic genus Thioalkalivibrio.</title>
        <authorList>
            <person name="Ahn A.-C."/>
            <person name="Meier-Kolthoff J."/>
            <person name="Overmars L."/>
            <person name="Richter M."/>
            <person name="Woyke T."/>
            <person name="Sorokin D.Y."/>
            <person name="Muyzer G."/>
        </authorList>
    </citation>
    <scope>NUCLEOTIDE SEQUENCE [LARGE SCALE GENOMIC DNA]</scope>
    <source>
        <strain evidence="3 4">HL17</strain>
    </source>
</reference>
<protein>
    <submittedName>
        <fullName evidence="3">Uncharacterized protein</fullName>
    </submittedName>
</protein>
<feature type="transmembrane region" description="Helical" evidence="2">
    <location>
        <begin position="368"/>
        <end position="390"/>
    </location>
</feature>
<keyword evidence="2" id="KW-0472">Membrane</keyword>
<evidence type="ECO:0000256" key="1">
    <source>
        <dbReference type="SAM" id="Coils"/>
    </source>
</evidence>
<evidence type="ECO:0000313" key="3">
    <source>
        <dbReference type="EMBL" id="OOC10788.1"/>
    </source>
</evidence>
<feature type="transmembrane region" description="Helical" evidence="2">
    <location>
        <begin position="397"/>
        <end position="421"/>
    </location>
</feature>
<evidence type="ECO:0000256" key="2">
    <source>
        <dbReference type="SAM" id="Phobius"/>
    </source>
</evidence>
<feature type="transmembrane region" description="Helical" evidence="2">
    <location>
        <begin position="314"/>
        <end position="337"/>
    </location>
</feature>
<sequence length="453" mass="49628">MLWILAIVIAIGVLDLARQPLRRFLVALAGAVARGVCALRRQVLHLRDAVRDWHGGHLERLEAERIHSAVEALERRYAEMVGHDLAQLPALRQQARDTLRVLDEAYQRDEQRLIQEPEWVERLEALARGPASDTPESRRLAQDMEDTILRIARSGLEEQRRSASALLSARRRADSPLREMVGSLERVQERLARLERQGERLDRALNRCEEVDRPVRRALPAHAQAATQWLMGAAGLALAVLAVVIHQHVFGPALAGMFPEPSDTGMLLAPGSEWMLYLLLGIAVLAGWILAETRGVTRVLPQALMEGGGWAPRALAALSIAVLILVAGVSALTGFHLDWLVYQHELVSLLLEGEERGLPPGIRHAEQLVGAALGLLIPLLLALVPVWVVGFLQATRILAGGVLSAGLGVLAGILYLAAVGACQLRRLLPATFELIIFVPAAIRRWLAARRNGA</sequence>
<feature type="transmembrane region" description="Helical" evidence="2">
    <location>
        <begin position="427"/>
        <end position="446"/>
    </location>
</feature>
<keyword evidence="1" id="KW-0175">Coiled coil</keyword>
<name>A0A1V3A091_9GAMM</name>
<feature type="transmembrane region" description="Helical" evidence="2">
    <location>
        <begin position="229"/>
        <end position="254"/>
    </location>
</feature>
<feature type="coiled-coil region" evidence="1">
    <location>
        <begin position="177"/>
        <end position="211"/>
    </location>
</feature>
<comment type="caution">
    <text evidence="3">The sequence shown here is derived from an EMBL/GenBank/DDBJ whole genome shotgun (WGS) entry which is preliminary data.</text>
</comment>
<gene>
    <name evidence="3" type="ORF">B1A74_04040</name>
</gene>
<evidence type="ECO:0000313" key="4">
    <source>
        <dbReference type="Proteomes" id="UP000189177"/>
    </source>
</evidence>
<feature type="transmembrane region" description="Helical" evidence="2">
    <location>
        <begin position="274"/>
        <end position="293"/>
    </location>
</feature>
<dbReference type="AlphaFoldDB" id="A0A1V3A091"/>
<keyword evidence="2" id="KW-1133">Transmembrane helix</keyword>